<name>A0A1I2EGA3_9RHOB</name>
<proteinExistence type="predicted"/>
<dbReference type="RefSeq" id="WP_188129790.1">
    <property type="nucleotide sequence ID" value="NZ_FOMS01000023.1"/>
</dbReference>
<sequence length="176" mass="19503">MAEHESEIARWACKMAEWLANSDPGDRAAARRMDNDGAPIFWRFVADKAIGTRQEVKWLRIMRLLALLTPASATKTVHEPGRYFGAVLADGGAAGARIERPVISEARLARLLASRGDARLDALERAVRSVARQRPTIDVPSLAWAVTKDDGRAIARAYYTRLARQTETAMEKSTDE</sequence>
<accession>A0A1I2EGA3</accession>
<dbReference type="Pfam" id="PF09485">
    <property type="entry name" value="CRISPR_Cse2"/>
    <property type="match status" value="1"/>
</dbReference>
<reference evidence="1 2" key="1">
    <citation type="submission" date="2016-10" db="EMBL/GenBank/DDBJ databases">
        <authorList>
            <person name="Varghese N."/>
            <person name="Submissions S."/>
        </authorList>
    </citation>
    <scope>NUCLEOTIDE SEQUENCE [LARGE SCALE GENOMIC DNA]</scope>
    <source>
        <strain evidence="2">YIM D21,KCTC 23444,ACCC 10710</strain>
    </source>
</reference>
<gene>
    <name evidence="1" type="ORF">SAMN04515678_1233</name>
</gene>
<dbReference type="Gene3D" id="1.10.520.40">
    <property type="entry name" value="CRISPR-associated protein Cse2"/>
    <property type="match status" value="1"/>
</dbReference>
<dbReference type="InterPro" id="IPR013382">
    <property type="entry name" value="CRISPR-assoc_prot_Cse2"/>
</dbReference>
<dbReference type="AlphaFoldDB" id="A0A1I2EGA3"/>
<evidence type="ECO:0000313" key="1">
    <source>
        <dbReference type="EMBL" id="SFE91677.1"/>
    </source>
</evidence>
<organism evidence="1 2">
    <name type="scientific">Roseivivax sediminis</name>
    <dbReference type="NCBI Taxonomy" id="936889"/>
    <lineage>
        <taxon>Bacteria</taxon>
        <taxon>Pseudomonadati</taxon>
        <taxon>Pseudomonadota</taxon>
        <taxon>Alphaproteobacteria</taxon>
        <taxon>Rhodobacterales</taxon>
        <taxon>Roseobacteraceae</taxon>
        <taxon>Roseivivax</taxon>
    </lineage>
</organism>
<dbReference type="InterPro" id="IPR038287">
    <property type="entry name" value="Cse2_sf"/>
</dbReference>
<keyword evidence="2" id="KW-1185">Reference proteome</keyword>
<evidence type="ECO:0000313" key="2">
    <source>
        <dbReference type="Proteomes" id="UP000325289"/>
    </source>
</evidence>
<dbReference type="EMBL" id="FOMS01000023">
    <property type="protein sequence ID" value="SFE91677.1"/>
    <property type="molecule type" value="Genomic_DNA"/>
</dbReference>
<protein>
    <submittedName>
        <fullName evidence="1">CRISPR-associated protein Cse2 (CRISPR_cse2)</fullName>
    </submittedName>
</protein>
<dbReference type="Proteomes" id="UP000325289">
    <property type="component" value="Unassembled WGS sequence"/>
</dbReference>